<comment type="caution">
    <text evidence="3">The sequence shown here is derived from an EMBL/GenBank/DDBJ whole genome shotgun (WGS) entry which is preliminary data.</text>
</comment>
<evidence type="ECO:0000256" key="1">
    <source>
        <dbReference type="SAM" id="MobiDB-lite"/>
    </source>
</evidence>
<sequence>MCLTSSLKALESVPMLLITVLVVMKHVQSMSSPVTPVRRYRSLASVYEYYMLAVHGELPNSTQRNVAKGSGSCGRTSLLILNVRAVRQNLLRVVTAGIRSVLPPYDQTGVGMNCEAVVVMMMMMRDGDEALSIRHGSSALSLGVHALPQTNQSQNGSVSSELGNGQTDGCNKLSRPEQCDHLLSEASSPPRFIRESSSSLSP</sequence>
<evidence type="ECO:0000313" key="3">
    <source>
        <dbReference type="EMBL" id="GJT26492.1"/>
    </source>
</evidence>
<feature type="compositionally biased region" description="Polar residues" evidence="1">
    <location>
        <begin position="149"/>
        <end position="169"/>
    </location>
</feature>
<gene>
    <name evidence="3" type="ORF">Tco_0906767</name>
</gene>
<dbReference type="Proteomes" id="UP001151760">
    <property type="component" value="Unassembled WGS sequence"/>
</dbReference>
<feature type="signal peptide" evidence="2">
    <location>
        <begin position="1"/>
        <end position="29"/>
    </location>
</feature>
<proteinExistence type="predicted"/>
<keyword evidence="4" id="KW-1185">Reference proteome</keyword>
<name>A0ABQ5CK62_9ASTR</name>
<organism evidence="3 4">
    <name type="scientific">Tanacetum coccineum</name>
    <dbReference type="NCBI Taxonomy" id="301880"/>
    <lineage>
        <taxon>Eukaryota</taxon>
        <taxon>Viridiplantae</taxon>
        <taxon>Streptophyta</taxon>
        <taxon>Embryophyta</taxon>
        <taxon>Tracheophyta</taxon>
        <taxon>Spermatophyta</taxon>
        <taxon>Magnoliopsida</taxon>
        <taxon>eudicotyledons</taxon>
        <taxon>Gunneridae</taxon>
        <taxon>Pentapetalae</taxon>
        <taxon>asterids</taxon>
        <taxon>campanulids</taxon>
        <taxon>Asterales</taxon>
        <taxon>Asteraceae</taxon>
        <taxon>Asteroideae</taxon>
        <taxon>Anthemideae</taxon>
        <taxon>Anthemidinae</taxon>
        <taxon>Tanacetum</taxon>
    </lineage>
</organism>
<keyword evidence="2" id="KW-0732">Signal</keyword>
<feature type="region of interest" description="Disordered" evidence="1">
    <location>
        <begin position="149"/>
        <end position="202"/>
    </location>
</feature>
<protein>
    <recommendedName>
        <fullName evidence="5">Secreted protein</fullName>
    </recommendedName>
</protein>
<accession>A0ABQ5CK62</accession>
<feature type="chain" id="PRO_5046259708" description="Secreted protein" evidence="2">
    <location>
        <begin position="30"/>
        <end position="202"/>
    </location>
</feature>
<reference evidence="3" key="2">
    <citation type="submission" date="2022-01" db="EMBL/GenBank/DDBJ databases">
        <authorList>
            <person name="Yamashiro T."/>
            <person name="Shiraishi A."/>
            <person name="Satake H."/>
            <person name="Nakayama K."/>
        </authorList>
    </citation>
    <scope>NUCLEOTIDE SEQUENCE</scope>
</reference>
<evidence type="ECO:0000313" key="4">
    <source>
        <dbReference type="Proteomes" id="UP001151760"/>
    </source>
</evidence>
<evidence type="ECO:0000256" key="2">
    <source>
        <dbReference type="SAM" id="SignalP"/>
    </source>
</evidence>
<reference evidence="3" key="1">
    <citation type="journal article" date="2022" name="Int. J. Mol. Sci.">
        <title>Draft Genome of Tanacetum Coccineum: Genomic Comparison of Closely Related Tanacetum-Family Plants.</title>
        <authorList>
            <person name="Yamashiro T."/>
            <person name="Shiraishi A."/>
            <person name="Nakayama K."/>
            <person name="Satake H."/>
        </authorList>
    </citation>
    <scope>NUCLEOTIDE SEQUENCE</scope>
</reference>
<dbReference type="EMBL" id="BQNB010014297">
    <property type="protein sequence ID" value="GJT26492.1"/>
    <property type="molecule type" value="Genomic_DNA"/>
</dbReference>
<feature type="compositionally biased region" description="Basic and acidic residues" evidence="1">
    <location>
        <begin position="174"/>
        <end position="183"/>
    </location>
</feature>
<evidence type="ECO:0008006" key="5">
    <source>
        <dbReference type="Google" id="ProtNLM"/>
    </source>
</evidence>